<keyword evidence="1" id="KW-1133">Transmembrane helix</keyword>
<dbReference type="Proteomes" id="UP000177140">
    <property type="component" value="Unassembled WGS sequence"/>
</dbReference>
<feature type="transmembrane region" description="Helical" evidence="1">
    <location>
        <begin position="6"/>
        <end position="25"/>
    </location>
</feature>
<dbReference type="PANTHER" id="PTHR37833:SF1">
    <property type="entry name" value="SIGNAL PEPTIDE PROTEIN"/>
    <property type="match status" value="1"/>
</dbReference>
<evidence type="ECO:0000313" key="2">
    <source>
        <dbReference type="EMBL" id="OHA60667.1"/>
    </source>
</evidence>
<sequence length="170" mass="18135">MKTKTLITTILILFVISGLFIWGYAQNSNTSTPVRAIASSGTKSLLSAPVIFYDFGQISIKNGDVTKDFNFTNTTTGDIVIRGLETSCMCTSAFLVEPNGSIDGPFSMGGMGGRTTTNKTIKAGESRILRVTYNPNAHGPAGVGQIDRFITITDSAGNKLQFEIKALVTP</sequence>
<accession>A0A1G2QJP6</accession>
<evidence type="ECO:0000313" key="3">
    <source>
        <dbReference type="Proteomes" id="UP000177140"/>
    </source>
</evidence>
<dbReference type="AlphaFoldDB" id="A0A1G2QJP6"/>
<keyword evidence="1" id="KW-0472">Membrane</keyword>
<evidence type="ECO:0000256" key="1">
    <source>
        <dbReference type="SAM" id="Phobius"/>
    </source>
</evidence>
<keyword evidence="1" id="KW-0812">Transmembrane</keyword>
<comment type="caution">
    <text evidence="2">The sequence shown here is derived from an EMBL/GenBank/DDBJ whole genome shotgun (WGS) entry which is preliminary data.</text>
</comment>
<dbReference type="Gene3D" id="2.60.40.10">
    <property type="entry name" value="Immunoglobulins"/>
    <property type="match status" value="1"/>
</dbReference>
<name>A0A1G2QJP6_9BACT</name>
<reference evidence="2 3" key="1">
    <citation type="journal article" date="2016" name="Nat. Commun.">
        <title>Thousands of microbial genomes shed light on interconnected biogeochemical processes in an aquifer system.</title>
        <authorList>
            <person name="Anantharaman K."/>
            <person name="Brown C.T."/>
            <person name="Hug L.A."/>
            <person name="Sharon I."/>
            <person name="Castelle C.J."/>
            <person name="Probst A.J."/>
            <person name="Thomas B.C."/>
            <person name="Singh A."/>
            <person name="Wilkins M.J."/>
            <person name="Karaoz U."/>
            <person name="Brodie E.L."/>
            <person name="Williams K.H."/>
            <person name="Hubbard S.S."/>
            <person name="Banfield J.F."/>
        </authorList>
    </citation>
    <scope>NUCLEOTIDE SEQUENCE [LARGE SCALE GENOMIC DNA]</scope>
</reference>
<dbReference type="PANTHER" id="PTHR37833">
    <property type="entry name" value="LIPOPROTEIN-RELATED"/>
    <property type="match status" value="1"/>
</dbReference>
<organism evidence="2 3">
    <name type="scientific">Candidatus Vogelbacteria bacterium RIFOXYD2_FULL_44_9</name>
    <dbReference type="NCBI Taxonomy" id="1802441"/>
    <lineage>
        <taxon>Bacteria</taxon>
        <taxon>Candidatus Vogeliibacteriota</taxon>
    </lineage>
</organism>
<dbReference type="InterPro" id="IPR013783">
    <property type="entry name" value="Ig-like_fold"/>
</dbReference>
<proteinExistence type="predicted"/>
<dbReference type="EMBL" id="MHTM01000047">
    <property type="protein sequence ID" value="OHA60667.1"/>
    <property type="molecule type" value="Genomic_DNA"/>
</dbReference>
<evidence type="ECO:0008006" key="4">
    <source>
        <dbReference type="Google" id="ProtNLM"/>
    </source>
</evidence>
<protein>
    <recommendedName>
        <fullName evidence="4">DUF1573 domain-containing protein</fullName>
    </recommendedName>
</protein>
<gene>
    <name evidence="2" type="ORF">A2556_02450</name>
</gene>
<dbReference type="InterPro" id="IPR011467">
    <property type="entry name" value="DUF1573"/>
</dbReference>
<dbReference type="Pfam" id="PF07610">
    <property type="entry name" value="DUF1573"/>
    <property type="match status" value="1"/>
</dbReference>